<protein>
    <submittedName>
        <fullName evidence="2">Uncharacterized protein</fullName>
    </submittedName>
</protein>
<name>A0A9X1MJ55_9BACT</name>
<comment type="caution">
    <text evidence="2">The sequence shown here is derived from an EMBL/GenBank/DDBJ whole genome shotgun (WGS) entry which is preliminary data.</text>
</comment>
<feature type="transmembrane region" description="Helical" evidence="1">
    <location>
        <begin position="17"/>
        <end position="38"/>
    </location>
</feature>
<keyword evidence="3" id="KW-1185">Reference proteome</keyword>
<dbReference type="RefSeq" id="WP_230215292.1">
    <property type="nucleotide sequence ID" value="NZ_JAJKFT010000002.1"/>
</dbReference>
<evidence type="ECO:0000256" key="1">
    <source>
        <dbReference type="SAM" id="Phobius"/>
    </source>
</evidence>
<proteinExistence type="predicted"/>
<reference evidence="2" key="1">
    <citation type="submission" date="2021-11" db="EMBL/GenBank/DDBJ databases">
        <title>Genome sequence.</title>
        <authorList>
            <person name="Sun Q."/>
        </authorList>
    </citation>
    <scope>NUCLEOTIDE SEQUENCE</scope>
    <source>
        <strain evidence="2">JC732</strain>
    </source>
</reference>
<dbReference type="Proteomes" id="UP001139103">
    <property type="component" value="Unassembled WGS sequence"/>
</dbReference>
<accession>A0A9X1MJ55</accession>
<keyword evidence="1" id="KW-1133">Transmembrane helix</keyword>
<keyword evidence="1" id="KW-0812">Transmembrane</keyword>
<keyword evidence="1" id="KW-0472">Membrane</keyword>
<evidence type="ECO:0000313" key="3">
    <source>
        <dbReference type="Proteomes" id="UP001139103"/>
    </source>
</evidence>
<sequence length="189" mass="21113">MDSSEESPTVGLPQSRYVYAVLSVVAAVVILGILMIVLRQIVPANPVFYMRNVKPAWARFNAPKSAVYLIVQGLPDRTILAEWSDNPKNFNAWLAEQAKRPGVTDFQQQKVVEPIDYPYPNSLLTWGSSATAEKGQRATWQEGDRTYEVLWDDEFGKEFGEMLINYVERNAPVGVADDTSSAAELPESE</sequence>
<evidence type="ECO:0000313" key="2">
    <source>
        <dbReference type="EMBL" id="MCC9627260.1"/>
    </source>
</evidence>
<dbReference type="AlphaFoldDB" id="A0A9X1MJ55"/>
<organism evidence="2 3">
    <name type="scientific">Blastopirellula sediminis</name>
    <dbReference type="NCBI Taxonomy" id="2894196"/>
    <lineage>
        <taxon>Bacteria</taxon>
        <taxon>Pseudomonadati</taxon>
        <taxon>Planctomycetota</taxon>
        <taxon>Planctomycetia</taxon>
        <taxon>Pirellulales</taxon>
        <taxon>Pirellulaceae</taxon>
        <taxon>Blastopirellula</taxon>
    </lineage>
</organism>
<dbReference type="EMBL" id="JAJKFT010000002">
    <property type="protein sequence ID" value="MCC9627260.1"/>
    <property type="molecule type" value="Genomic_DNA"/>
</dbReference>
<gene>
    <name evidence="2" type="ORF">LOC68_02465</name>
</gene>